<organism evidence="12 13">
    <name type="scientific">Streptomyces thermoalcalitolerans</name>
    <dbReference type="NCBI Taxonomy" id="65605"/>
    <lineage>
        <taxon>Bacteria</taxon>
        <taxon>Bacillati</taxon>
        <taxon>Actinomycetota</taxon>
        <taxon>Actinomycetes</taxon>
        <taxon>Kitasatosporales</taxon>
        <taxon>Streptomycetaceae</taxon>
        <taxon>Streptomyces</taxon>
    </lineage>
</organism>
<dbReference type="InterPro" id="IPR000682">
    <property type="entry name" value="PCMT"/>
</dbReference>
<comment type="subcellular location">
    <subcellularLocation>
        <location evidence="1">Cytoplasm</location>
    </subcellularLocation>
</comment>
<reference evidence="12 13" key="1">
    <citation type="journal article" date="2019" name="Int. J. Syst. Evol. Microbiol.">
        <title>The Global Catalogue of Microorganisms (GCM) 10K type strain sequencing project: providing services to taxonomists for standard genome sequencing and annotation.</title>
        <authorList>
            <consortium name="The Broad Institute Genomics Platform"/>
            <consortium name="The Broad Institute Genome Sequencing Center for Infectious Disease"/>
            <person name="Wu L."/>
            <person name="Ma J."/>
        </authorList>
    </citation>
    <scope>NUCLEOTIDE SEQUENCE [LARGE SCALE GENOMIC DNA]</scope>
    <source>
        <strain evidence="12 13">JCM 10673</strain>
    </source>
</reference>
<evidence type="ECO:0000256" key="3">
    <source>
        <dbReference type="ARBA" id="ARBA00011890"/>
    </source>
</evidence>
<evidence type="ECO:0000256" key="8">
    <source>
        <dbReference type="ARBA" id="ARBA00022691"/>
    </source>
</evidence>
<dbReference type="RefSeq" id="WP_344049860.1">
    <property type="nucleotide sequence ID" value="NZ_BAAAHG010000019.1"/>
</dbReference>
<dbReference type="Pfam" id="PF01135">
    <property type="entry name" value="PCMT"/>
    <property type="match status" value="1"/>
</dbReference>
<comment type="similarity">
    <text evidence="2">Belongs to the methyltransferase superfamily. L-isoaspartyl/D-aspartyl protein methyltransferase family.</text>
</comment>
<evidence type="ECO:0000256" key="4">
    <source>
        <dbReference type="ARBA" id="ARBA00013346"/>
    </source>
</evidence>
<evidence type="ECO:0000256" key="9">
    <source>
        <dbReference type="ARBA" id="ARBA00030757"/>
    </source>
</evidence>
<keyword evidence="6" id="KW-0489">Methyltransferase</keyword>
<evidence type="ECO:0000256" key="11">
    <source>
        <dbReference type="ARBA" id="ARBA00031350"/>
    </source>
</evidence>
<dbReference type="InterPro" id="IPR029063">
    <property type="entry name" value="SAM-dependent_MTases_sf"/>
</dbReference>
<dbReference type="SUPFAM" id="SSF53335">
    <property type="entry name" value="S-adenosyl-L-methionine-dependent methyltransferases"/>
    <property type="match status" value="1"/>
</dbReference>
<proteinExistence type="inferred from homology"/>
<sequence length="398" mass="43129">MSQTPTADQLRNRLVDEILSQRSMPADVERVMRTVPRDAFLPGINLKDAYTDQAVIIKDNPDGPLALSCASVPSVVAMMLEQLGARAGDNVLEIGAGTGYNAALLAELVGPEKVTTVDIDSDVALHARTTLNAAGYDRVTVIERNGLLGAIENAPYDKIIATVGVWDIPTAWWEQLKNGGRLVLPLRWRGQTRSVALIRRGSKLVSEGMELCGFVPIIGQNGEKTSALNADDTIRVHYDQDQDVDVAALAATLQSGEPALEVASDQRVGGEESFDGVWLRATASDDRVCRLEVTPRALEQELVRRPATPIRTPVLVEGGSLAYLTISREGADPERPFRLDAAAYGPRREELARDLIAHIEAWGPDRLAIPRMIVTPAETGATAGHVIRKPESHITLAY</sequence>
<name>A0ABN1NQP8_9ACTN</name>
<dbReference type="EMBL" id="BAAAHG010000019">
    <property type="protein sequence ID" value="GAA0914179.1"/>
    <property type="molecule type" value="Genomic_DNA"/>
</dbReference>
<comment type="caution">
    <text evidence="12">The sequence shown here is derived from an EMBL/GenBank/DDBJ whole genome shotgun (WGS) entry which is preliminary data.</text>
</comment>
<dbReference type="InterPro" id="IPR027573">
    <property type="entry name" value="Methyltran_FxLD"/>
</dbReference>
<evidence type="ECO:0000256" key="1">
    <source>
        <dbReference type="ARBA" id="ARBA00004496"/>
    </source>
</evidence>
<dbReference type="Gene3D" id="3.40.50.150">
    <property type="entry name" value="Vaccinia Virus protein VP39"/>
    <property type="match status" value="1"/>
</dbReference>
<evidence type="ECO:0000256" key="10">
    <source>
        <dbReference type="ARBA" id="ARBA00031323"/>
    </source>
</evidence>
<keyword evidence="13" id="KW-1185">Reference proteome</keyword>
<dbReference type="CDD" id="cd02440">
    <property type="entry name" value="AdoMet_MTases"/>
    <property type="match status" value="1"/>
</dbReference>
<keyword evidence="8" id="KW-0949">S-adenosyl-L-methionine</keyword>
<gene>
    <name evidence="12" type="ORF">GCM10009549_28400</name>
</gene>
<keyword evidence="7" id="KW-0808">Transferase</keyword>
<dbReference type="PANTHER" id="PTHR11579">
    <property type="entry name" value="PROTEIN-L-ISOASPARTATE O-METHYLTRANSFERASE"/>
    <property type="match status" value="1"/>
</dbReference>
<evidence type="ECO:0000256" key="5">
    <source>
        <dbReference type="ARBA" id="ARBA00022490"/>
    </source>
</evidence>
<keyword evidence="5" id="KW-0963">Cytoplasm</keyword>
<evidence type="ECO:0000256" key="2">
    <source>
        <dbReference type="ARBA" id="ARBA00005369"/>
    </source>
</evidence>
<dbReference type="PANTHER" id="PTHR11579:SF0">
    <property type="entry name" value="PROTEIN-L-ISOASPARTATE(D-ASPARTATE) O-METHYLTRANSFERASE"/>
    <property type="match status" value="1"/>
</dbReference>
<evidence type="ECO:0000313" key="13">
    <source>
        <dbReference type="Proteomes" id="UP001501005"/>
    </source>
</evidence>
<protein>
    <recommendedName>
        <fullName evidence="4">Protein-L-isoaspartate O-methyltransferase</fullName>
        <ecNumber evidence="3">2.1.1.77</ecNumber>
    </recommendedName>
    <alternativeName>
        <fullName evidence="11">L-isoaspartyl protein carboxyl methyltransferase</fullName>
    </alternativeName>
    <alternativeName>
        <fullName evidence="9">Protein L-isoaspartyl methyltransferase</fullName>
    </alternativeName>
    <alternativeName>
        <fullName evidence="10">Protein-beta-aspartate methyltransferase</fullName>
    </alternativeName>
</protein>
<dbReference type="EC" id="2.1.1.77" evidence="3"/>
<accession>A0ABN1NQP8</accession>
<evidence type="ECO:0000256" key="7">
    <source>
        <dbReference type="ARBA" id="ARBA00022679"/>
    </source>
</evidence>
<dbReference type="Proteomes" id="UP001501005">
    <property type="component" value="Unassembled WGS sequence"/>
</dbReference>
<evidence type="ECO:0000256" key="6">
    <source>
        <dbReference type="ARBA" id="ARBA00022603"/>
    </source>
</evidence>
<evidence type="ECO:0000313" key="12">
    <source>
        <dbReference type="EMBL" id="GAA0914179.1"/>
    </source>
</evidence>
<dbReference type="NCBIfam" id="TIGR04364">
    <property type="entry name" value="methyltran_FxLD"/>
    <property type="match status" value="1"/>
</dbReference>